<reference evidence="2" key="1">
    <citation type="submission" date="2012-09" db="EMBL/GenBank/DDBJ databases">
        <authorList>
            <person name="Martin A.A."/>
        </authorList>
    </citation>
    <scope>NUCLEOTIDE SEQUENCE</scope>
</reference>
<protein>
    <submittedName>
        <fullName evidence="3">Uncharacterized protein</fullName>
    </submittedName>
</protein>
<dbReference type="WBParaSite" id="ACAC_0001419301-mRNA-1">
    <property type="protein sequence ID" value="ACAC_0001419301-mRNA-1"/>
    <property type="gene ID" value="ACAC_0001419301"/>
</dbReference>
<dbReference type="AlphaFoldDB" id="A0A0K0DR04"/>
<dbReference type="Proteomes" id="UP000035642">
    <property type="component" value="Unassembled WGS sequence"/>
</dbReference>
<proteinExistence type="predicted"/>
<sequence>MNEYPNKNQQRGENGAEQILKEHDDIGGETNGAQHGRGERHIGADVDVMLCHLRVQLLQPNELLQLLPKFKCGF</sequence>
<feature type="compositionally biased region" description="Polar residues" evidence="1">
    <location>
        <begin position="1"/>
        <end position="12"/>
    </location>
</feature>
<name>A0A0K0DR04_ANGCA</name>
<feature type="region of interest" description="Disordered" evidence="1">
    <location>
        <begin position="1"/>
        <end position="38"/>
    </location>
</feature>
<keyword evidence="2" id="KW-1185">Reference proteome</keyword>
<accession>A0A0K0DR04</accession>
<evidence type="ECO:0000313" key="2">
    <source>
        <dbReference type="Proteomes" id="UP000035642"/>
    </source>
</evidence>
<evidence type="ECO:0000256" key="1">
    <source>
        <dbReference type="SAM" id="MobiDB-lite"/>
    </source>
</evidence>
<reference evidence="3" key="2">
    <citation type="submission" date="2017-02" db="UniProtKB">
        <authorList>
            <consortium name="WormBaseParasite"/>
        </authorList>
    </citation>
    <scope>IDENTIFICATION</scope>
</reference>
<evidence type="ECO:0000313" key="3">
    <source>
        <dbReference type="WBParaSite" id="ACAC_0001419301-mRNA-1"/>
    </source>
</evidence>
<organism evidence="2 3">
    <name type="scientific">Angiostrongylus cantonensis</name>
    <name type="common">Rat lungworm</name>
    <dbReference type="NCBI Taxonomy" id="6313"/>
    <lineage>
        <taxon>Eukaryota</taxon>
        <taxon>Metazoa</taxon>
        <taxon>Ecdysozoa</taxon>
        <taxon>Nematoda</taxon>
        <taxon>Chromadorea</taxon>
        <taxon>Rhabditida</taxon>
        <taxon>Rhabditina</taxon>
        <taxon>Rhabditomorpha</taxon>
        <taxon>Strongyloidea</taxon>
        <taxon>Metastrongylidae</taxon>
        <taxon>Angiostrongylus</taxon>
    </lineage>
</organism>